<organism evidence="2 3">
    <name type="scientific">candidate division Kazan bacterium GW2011_GWB1_52_7</name>
    <dbReference type="NCBI Taxonomy" id="1620414"/>
    <lineage>
        <taxon>Bacteria</taxon>
        <taxon>Bacteria division Kazan-3B-28</taxon>
    </lineage>
</organism>
<dbReference type="EMBL" id="LCRB01000009">
    <property type="protein sequence ID" value="KKW26369.1"/>
    <property type="molecule type" value="Genomic_DNA"/>
</dbReference>
<dbReference type="AlphaFoldDB" id="A0A0G2A2I5"/>
<proteinExistence type="predicted"/>
<dbReference type="Proteomes" id="UP000034913">
    <property type="component" value="Unassembled WGS sequence"/>
</dbReference>
<evidence type="ECO:0000256" key="1">
    <source>
        <dbReference type="SAM" id="MobiDB-lite"/>
    </source>
</evidence>
<gene>
    <name evidence="2" type="ORF">VF00_C0009G0002</name>
</gene>
<name>A0A0G2A2I5_UNCK3</name>
<comment type="caution">
    <text evidence="2">The sequence shown here is derived from an EMBL/GenBank/DDBJ whole genome shotgun (WGS) entry which is preliminary data.</text>
</comment>
<protein>
    <submittedName>
        <fullName evidence="2">Uncharacterized protein</fullName>
    </submittedName>
</protein>
<evidence type="ECO:0000313" key="2">
    <source>
        <dbReference type="EMBL" id="KKW26369.1"/>
    </source>
</evidence>
<sequence length="97" mass="10941">MEDGDRYEVSQAVPIMKSGESTILGWGIKIKGDNAVIGERNYPHLEHEMDCIISEGLVFEYFTVDKATKMALKRRRASTKEQRRGQLAGARNVDDLV</sequence>
<accession>A0A0G2A2I5</accession>
<evidence type="ECO:0000313" key="3">
    <source>
        <dbReference type="Proteomes" id="UP000034913"/>
    </source>
</evidence>
<feature type="region of interest" description="Disordered" evidence="1">
    <location>
        <begin position="74"/>
        <end position="97"/>
    </location>
</feature>
<reference evidence="2 3" key="1">
    <citation type="journal article" date="2015" name="Nature">
        <title>rRNA introns, odd ribosomes, and small enigmatic genomes across a large radiation of phyla.</title>
        <authorList>
            <person name="Brown C.T."/>
            <person name="Hug L.A."/>
            <person name="Thomas B.C."/>
            <person name="Sharon I."/>
            <person name="Castelle C.J."/>
            <person name="Singh A."/>
            <person name="Wilkins M.J."/>
            <person name="Williams K.H."/>
            <person name="Banfield J.F."/>
        </authorList>
    </citation>
    <scope>NUCLEOTIDE SEQUENCE [LARGE SCALE GENOMIC DNA]</scope>
</reference>